<name>A0A9N7VXK4_PLEPL</name>
<dbReference type="AlphaFoldDB" id="A0A9N7VXK4"/>
<dbReference type="Proteomes" id="UP001153269">
    <property type="component" value="Unassembled WGS sequence"/>
</dbReference>
<sequence>MSKQLRDDSQQPGPSRHPLIQQLEKRPERWNRCSINGNGREGALATDGTALVGTGFEPVRELVCSVSFQMSCLHDPSSARPSLVPEPSSGLFLQLTGTRALQGAAQRIVLHTPAPERHSAPRLSHRERS</sequence>
<evidence type="ECO:0000313" key="3">
    <source>
        <dbReference type="Proteomes" id="UP001153269"/>
    </source>
</evidence>
<keyword evidence="3" id="KW-1185">Reference proteome</keyword>
<dbReference type="EMBL" id="CADEAL010004413">
    <property type="protein sequence ID" value="CAB1459003.1"/>
    <property type="molecule type" value="Genomic_DNA"/>
</dbReference>
<proteinExistence type="predicted"/>
<protein>
    <submittedName>
        <fullName evidence="2">Uncharacterized protein</fullName>
    </submittedName>
</protein>
<feature type="region of interest" description="Disordered" evidence="1">
    <location>
        <begin position="1"/>
        <end position="30"/>
    </location>
</feature>
<organism evidence="2 3">
    <name type="scientific">Pleuronectes platessa</name>
    <name type="common">European plaice</name>
    <dbReference type="NCBI Taxonomy" id="8262"/>
    <lineage>
        <taxon>Eukaryota</taxon>
        <taxon>Metazoa</taxon>
        <taxon>Chordata</taxon>
        <taxon>Craniata</taxon>
        <taxon>Vertebrata</taxon>
        <taxon>Euteleostomi</taxon>
        <taxon>Actinopterygii</taxon>
        <taxon>Neopterygii</taxon>
        <taxon>Teleostei</taxon>
        <taxon>Neoteleostei</taxon>
        <taxon>Acanthomorphata</taxon>
        <taxon>Carangaria</taxon>
        <taxon>Pleuronectiformes</taxon>
        <taxon>Pleuronectoidei</taxon>
        <taxon>Pleuronectidae</taxon>
        <taxon>Pleuronectes</taxon>
    </lineage>
</organism>
<gene>
    <name evidence="2" type="ORF">PLEPLA_LOCUS46839</name>
</gene>
<accession>A0A9N7VXK4</accession>
<reference evidence="2" key="1">
    <citation type="submission" date="2020-03" db="EMBL/GenBank/DDBJ databases">
        <authorList>
            <person name="Weist P."/>
        </authorList>
    </citation>
    <scope>NUCLEOTIDE SEQUENCE</scope>
</reference>
<evidence type="ECO:0000313" key="2">
    <source>
        <dbReference type="EMBL" id="CAB1459003.1"/>
    </source>
</evidence>
<comment type="caution">
    <text evidence="2">The sequence shown here is derived from an EMBL/GenBank/DDBJ whole genome shotgun (WGS) entry which is preliminary data.</text>
</comment>
<evidence type="ECO:0000256" key="1">
    <source>
        <dbReference type="SAM" id="MobiDB-lite"/>
    </source>
</evidence>